<comment type="caution">
    <text evidence="2">The sequence shown here is derived from an EMBL/GenBank/DDBJ whole genome shotgun (WGS) entry which is preliminary data.</text>
</comment>
<evidence type="ECO:0000313" key="3">
    <source>
        <dbReference type="Proteomes" id="UP001387100"/>
    </source>
</evidence>
<proteinExistence type="predicted"/>
<reference evidence="2 3" key="1">
    <citation type="journal article" date="2017" name="Int. J. Syst. Evol. Microbiol.">
        <title>Pseudokineococcus basanitobsidens sp. nov., isolated from volcanic rock.</title>
        <authorList>
            <person name="Lee D.W."/>
            <person name="Park M.Y."/>
            <person name="Kim J.J."/>
            <person name="Kim B.S."/>
        </authorList>
    </citation>
    <scope>NUCLEOTIDE SEQUENCE [LARGE SCALE GENOMIC DNA]</scope>
    <source>
        <strain evidence="2 3">DSM 103726</strain>
    </source>
</reference>
<feature type="compositionally biased region" description="Pro residues" evidence="1">
    <location>
        <begin position="9"/>
        <end position="31"/>
    </location>
</feature>
<protein>
    <submittedName>
        <fullName evidence="2">Uncharacterized protein</fullName>
    </submittedName>
</protein>
<sequence length="209" mass="21921">MAKRFATPPSWPAPPPGWTPPPGWRPDPSWGPAPEGWQFWEEERGLSTGAKVGIIGGALALALVACTASLVAVSGSPTDDAEASEPVPGAAPSAGAVEDLPPVEEEVEEPEAAGDWPTCEELIPDVVALSQSQGDLYSAIVQVYEPEVLEDRTAAFDDGSVAVPDGETDVSVLRCSGTAAVDDSTTTQIEFELRVDLNGDFLVFFEEAN</sequence>
<dbReference type="Proteomes" id="UP001387100">
    <property type="component" value="Unassembled WGS sequence"/>
</dbReference>
<feature type="compositionally biased region" description="Low complexity" evidence="1">
    <location>
        <begin position="84"/>
        <end position="100"/>
    </location>
</feature>
<gene>
    <name evidence="2" type="ORF">WDZ17_00040</name>
</gene>
<dbReference type="RefSeq" id="WP_339573072.1">
    <property type="nucleotide sequence ID" value="NZ_JBBIAA010000001.1"/>
</dbReference>
<dbReference type="EMBL" id="JBBIAA010000001">
    <property type="protein sequence ID" value="MEJ5943680.1"/>
    <property type="molecule type" value="Genomic_DNA"/>
</dbReference>
<evidence type="ECO:0000313" key="2">
    <source>
        <dbReference type="EMBL" id="MEJ5943680.1"/>
    </source>
</evidence>
<name>A0ABU8RF10_9ACTN</name>
<feature type="region of interest" description="Disordered" evidence="1">
    <location>
        <begin position="1"/>
        <end position="36"/>
    </location>
</feature>
<accession>A0ABU8RF10</accession>
<evidence type="ECO:0000256" key="1">
    <source>
        <dbReference type="SAM" id="MobiDB-lite"/>
    </source>
</evidence>
<feature type="region of interest" description="Disordered" evidence="1">
    <location>
        <begin position="75"/>
        <end position="102"/>
    </location>
</feature>
<organism evidence="2 3">
    <name type="scientific">Pseudokineococcus basanitobsidens</name>
    <dbReference type="NCBI Taxonomy" id="1926649"/>
    <lineage>
        <taxon>Bacteria</taxon>
        <taxon>Bacillati</taxon>
        <taxon>Actinomycetota</taxon>
        <taxon>Actinomycetes</taxon>
        <taxon>Kineosporiales</taxon>
        <taxon>Kineosporiaceae</taxon>
        <taxon>Pseudokineococcus</taxon>
    </lineage>
</organism>
<keyword evidence="3" id="KW-1185">Reference proteome</keyword>